<dbReference type="OrthoDB" id="4229635at2"/>
<evidence type="ECO:0000256" key="5">
    <source>
        <dbReference type="ARBA" id="ARBA00023235"/>
    </source>
</evidence>
<dbReference type="KEGG" id="ppsc:EHS13_09525"/>
<gene>
    <name evidence="7" type="ORF">EHS13_09525</name>
</gene>
<keyword evidence="4" id="KW-0697">Rotamase</keyword>
<keyword evidence="6" id="KW-1133">Transmembrane helix</keyword>
<evidence type="ECO:0000256" key="3">
    <source>
        <dbReference type="ARBA" id="ARBA00022729"/>
    </source>
</evidence>
<name>A0A6B8RGN9_9BACL</name>
<evidence type="ECO:0000256" key="1">
    <source>
        <dbReference type="ARBA" id="ARBA00000971"/>
    </source>
</evidence>
<dbReference type="RefSeq" id="WP_155700122.1">
    <property type="nucleotide sequence ID" value="NZ_CP034235.1"/>
</dbReference>
<evidence type="ECO:0000313" key="8">
    <source>
        <dbReference type="Proteomes" id="UP000426246"/>
    </source>
</evidence>
<dbReference type="GO" id="GO:0003755">
    <property type="term" value="F:peptidyl-prolyl cis-trans isomerase activity"/>
    <property type="evidence" value="ECO:0007669"/>
    <property type="project" value="UniProtKB-KW"/>
</dbReference>
<reference evidence="8" key="1">
    <citation type="submission" date="2018-11" db="EMBL/GenBank/DDBJ databases">
        <title>Complete genome sequence of Paenibacillus sp. ML311-T8.</title>
        <authorList>
            <person name="Nam Y.-D."/>
            <person name="Kang J."/>
            <person name="Chung W.-H."/>
            <person name="Park Y.S."/>
        </authorList>
    </citation>
    <scope>NUCLEOTIDE SEQUENCE [LARGE SCALE GENOMIC DNA]</scope>
    <source>
        <strain evidence="8">ML311-T8</strain>
    </source>
</reference>
<proteinExistence type="predicted"/>
<dbReference type="PANTHER" id="PTHR47245">
    <property type="entry name" value="PEPTIDYLPROLYL ISOMERASE"/>
    <property type="match status" value="1"/>
</dbReference>
<evidence type="ECO:0000256" key="6">
    <source>
        <dbReference type="SAM" id="Phobius"/>
    </source>
</evidence>
<dbReference type="AlphaFoldDB" id="A0A6B8RGN9"/>
<keyword evidence="6" id="KW-0812">Transmembrane</keyword>
<keyword evidence="6" id="KW-0472">Membrane</keyword>
<accession>A0A6B8RGN9</accession>
<keyword evidence="8" id="KW-1185">Reference proteome</keyword>
<dbReference type="Proteomes" id="UP000426246">
    <property type="component" value="Chromosome"/>
</dbReference>
<evidence type="ECO:0000256" key="2">
    <source>
        <dbReference type="ARBA" id="ARBA00013194"/>
    </source>
</evidence>
<dbReference type="EMBL" id="CP034235">
    <property type="protein sequence ID" value="QGQ95107.1"/>
    <property type="molecule type" value="Genomic_DNA"/>
</dbReference>
<evidence type="ECO:0000313" key="7">
    <source>
        <dbReference type="EMBL" id="QGQ95107.1"/>
    </source>
</evidence>
<dbReference type="EC" id="5.2.1.8" evidence="2"/>
<sequence length="362" mass="41673">MRSTIPLRYLVLTCFLLLFAFVCAFLWITHKPTAVDTIVATVNSEPVQAQELRFFMNKHRAEIVQFYKQSYNIEMSKSFWTTKIQGEAPAERLKRLALEDVSQVKLVQILAKATGLNSYLDYSAFLKAWHAENVRRAAAVEKGAVIYGPIQYDEAMYFDYIHNNLIHQIQAKLTEQAEPLDENKLQVLYDSLKESIFKKEPITRVQLLSAPYLDRNGNIDSDRKKLAEMAMRQVESDIKEGINFDVLAQAFIQQNNIGVDLKERILNDSTARLDYKEDPEFTKEVSLLKIGESSKLLELDNAYMIINVKARLNGGYRGMAEVKDILQLKYAEELYHTKLEELSQHASIVKNERLLYTFDVSP</sequence>
<dbReference type="PANTHER" id="PTHR47245:SF1">
    <property type="entry name" value="FOLDASE PROTEIN PRSA"/>
    <property type="match status" value="1"/>
</dbReference>
<comment type="catalytic activity">
    <reaction evidence="1">
        <text>[protein]-peptidylproline (omega=180) = [protein]-peptidylproline (omega=0)</text>
        <dbReference type="Rhea" id="RHEA:16237"/>
        <dbReference type="Rhea" id="RHEA-COMP:10747"/>
        <dbReference type="Rhea" id="RHEA-COMP:10748"/>
        <dbReference type="ChEBI" id="CHEBI:83833"/>
        <dbReference type="ChEBI" id="CHEBI:83834"/>
        <dbReference type="EC" id="5.2.1.8"/>
    </reaction>
</comment>
<feature type="transmembrane region" description="Helical" evidence="6">
    <location>
        <begin position="7"/>
        <end position="28"/>
    </location>
</feature>
<evidence type="ECO:0000256" key="4">
    <source>
        <dbReference type="ARBA" id="ARBA00023110"/>
    </source>
</evidence>
<protein>
    <recommendedName>
        <fullName evidence="2">peptidylprolyl isomerase</fullName>
        <ecNumber evidence="2">5.2.1.8</ecNumber>
    </recommendedName>
</protein>
<dbReference type="InterPro" id="IPR050245">
    <property type="entry name" value="PrsA_foldase"/>
</dbReference>
<keyword evidence="3" id="KW-0732">Signal</keyword>
<organism evidence="7 8">
    <name type="scientific">Paenibacillus psychroresistens</name>
    <dbReference type="NCBI Taxonomy" id="1778678"/>
    <lineage>
        <taxon>Bacteria</taxon>
        <taxon>Bacillati</taxon>
        <taxon>Bacillota</taxon>
        <taxon>Bacilli</taxon>
        <taxon>Bacillales</taxon>
        <taxon>Paenibacillaceae</taxon>
        <taxon>Paenibacillus</taxon>
    </lineage>
</organism>
<keyword evidence="5" id="KW-0413">Isomerase</keyword>